<feature type="binding site" evidence="5">
    <location>
        <position position="80"/>
    </location>
    <ligand>
        <name>S-adenosyl-L-methionine</name>
        <dbReference type="ChEBI" id="CHEBI:59789"/>
    </ligand>
</feature>
<evidence type="ECO:0000313" key="8">
    <source>
        <dbReference type="Proteomes" id="UP000189674"/>
    </source>
</evidence>
<comment type="pathway">
    <text evidence="5">Quinol/quinone metabolism; menaquinone biosynthesis; menaquinol from 1,4-dihydroxy-2-naphthoate: step 2/2.</text>
</comment>
<dbReference type="InterPro" id="IPR023576">
    <property type="entry name" value="UbiE/COQ5_MeTrFase_CS"/>
</dbReference>
<evidence type="ECO:0000256" key="1">
    <source>
        <dbReference type="ARBA" id="ARBA00022428"/>
    </source>
</evidence>
<feature type="binding site" evidence="5">
    <location>
        <begin position="114"/>
        <end position="115"/>
    </location>
    <ligand>
        <name>S-adenosyl-L-methionine</name>
        <dbReference type="ChEBI" id="CHEBI:59789"/>
    </ligand>
</feature>
<dbReference type="AlphaFoldDB" id="A0A1U9NIH9"/>
<evidence type="ECO:0000313" key="7">
    <source>
        <dbReference type="EMBL" id="AQT67733.1"/>
    </source>
</evidence>
<dbReference type="PROSITE" id="PS01183">
    <property type="entry name" value="UBIE_1"/>
    <property type="match status" value="1"/>
</dbReference>
<dbReference type="STRING" id="1936003.STSP2_00882"/>
<keyword evidence="4 5" id="KW-0949">S-adenosyl-L-methionine</keyword>
<accession>A0A1U9NIH9</accession>
<organism evidence="7 8">
    <name type="scientific">Anaerohalosphaera lusitana</name>
    <dbReference type="NCBI Taxonomy" id="1936003"/>
    <lineage>
        <taxon>Bacteria</taxon>
        <taxon>Pseudomonadati</taxon>
        <taxon>Planctomycetota</taxon>
        <taxon>Phycisphaerae</taxon>
        <taxon>Sedimentisphaerales</taxon>
        <taxon>Anaerohalosphaeraceae</taxon>
        <taxon>Anaerohalosphaera</taxon>
    </lineage>
</organism>
<keyword evidence="6" id="KW-0472">Membrane</keyword>
<keyword evidence="3 5" id="KW-0808">Transferase</keyword>
<dbReference type="NCBIfam" id="NF001244">
    <property type="entry name" value="PRK00216.1-5"/>
    <property type="match status" value="1"/>
</dbReference>
<evidence type="ECO:0000256" key="2">
    <source>
        <dbReference type="ARBA" id="ARBA00022603"/>
    </source>
</evidence>
<comment type="caution">
    <text evidence="5">Lacks conserved residue(s) required for the propagation of feature annotation.</text>
</comment>
<evidence type="ECO:0000256" key="6">
    <source>
        <dbReference type="SAM" id="Phobius"/>
    </source>
</evidence>
<gene>
    <name evidence="7" type="primary">ubiE_1</name>
    <name evidence="5" type="synonym">menG</name>
    <name evidence="7" type="ORF">STSP2_00882</name>
</gene>
<comment type="similarity">
    <text evidence="5">Belongs to the class I-like SAM-binding methyltransferase superfamily. MenG/UbiE family.</text>
</comment>
<reference evidence="8" key="1">
    <citation type="submission" date="2017-02" db="EMBL/GenBank/DDBJ databases">
        <title>Comparative genomics and description of representatives of a novel lineage of planctomycetes thriving in anoxic sediments.</title>
        <authorList>
            <person name="Spring S."/>
            <person name="Bunk B."/>
            <person name="Sproer C."/>
        </authorList>
    </citation>
    <scope>NUCLEOTIDE SEQUENCE [LARGE SCALE GENOMIC DNA]</scope>
    <source>
        <strain evidence="8">ST-NAGAB-D1</strain>
    </source>
</reference>
<dbReference type="SUPFAM" id="SSF53335">
    <property type="entry name" value="S-adenosyl-L-methionine-dependent methyltransferases"/>
    <property type="match status" value="1"/>
</dbReference>
<keyword evidence="1 5" id="KW-0474">Menaquinone biosynthesis</keyword>
<keyword evidence="8" id="KW-1185">Reference proteome</keyword>
<keyword evidence="2 5" id="KW-0489">Methyltransferase</keyword>
<dbReference type="Proteomes" id="UP000189674">
    <property type="component" value="Chromosome"/>
</dbReference>
<dbReference type="GO" id="GO:0043770">
    <property type="term" value="F:demethylmenaquinone methyltransferase activity"/>
    <property type="evidence" value="ECO:0007669"/>
    <property type="project" value="UniProtKB-UniRule"/>
</dbReference>
<proteinExistence type="inferred from homology"/>
<dbReference type="Pfam" id="PF01209">
    <property type="entry name" value="Ubie_methyltran"/>
    <property type="match status" value="1"/>
</dbReference>
<dbReference type="PANTHER" id="PTHR43591:SF24">
    <property type="entry name" value="2-METHOXY-6-POLYPRENYL-1,4-BENZOQUINOL METHYLASE, MITOCHONDRIAL"/>
    <property type="match status" value="1"/>
</dbReference>
<protein>
    <recommendedName>
        <fullName evidence="5">Demethylmenaquinone methyltransferase</fullName>
        <ecNumber evidence="5">2.1.1.163</ecNumber>
    </recommendedName>
</protein>
<feature type="transmembrane region" description="Helical" evidence="6">
    <location>
        <begin position="168"/>
        <end position="191"/>
    </location>
</feature>
<comment type="catalytic activity">
    <reaction evidence="5">
        <text>a 2-demethylmenaquinol + S-adenosyl-L-methionine = a menaquinol + S-adenosyl-L-homocysteine + H(+)</text>
        <dbReference type="Rhea" id="RHEA:42640"/>
        <dbReference type="Rhea" id="RHEA-COMP:9539"/>
        <dbReference type="Rhea" id="RHEA-COMP:9563"/>
        <dbReference type="ChEBI" id="CHEBI:15378"/>
        <dbReference type="ChEBI" id="CHEBI:18151"/>
        <dbReference type="ChEBI" id="CHEBI:55437"/>
        <dbReference type="ChEBI" id="CHEBI:57856"/>
        <dbReference type="ChEBI" id="CHEBI:59789"/>
        <dbReference type="EC" id="2.1.1.163"/>
    </reaction>
</comment>
<dbReference type="EC" id="2.1.1.163" evidence="5"/>
<dbReference type="CDD" id="cd02440">
    <property type="entry name" value="AdoMet_MTases"/>
    <property type="match status" value="1"/>
</dbReference>
<dbReference type="NCBIfam" id="TIGR01934">
    <property type="entry name" value="MenG_MenH_UbiE"/>
    <property type="match status" value="1"/>
</dbReference>
<feature type="binding site" evidence="5">
    <location>
        <position position="59"/>
    </location>
    <ligand>
        <name>S-adenosyl-L-methionine</name>
        <dbReference type="ChEBI" id="CHEBI:59789"/>
    </ligand>
</feature>
<dbReference type="GO" id="GO:0032259">
    <property type="term" value="P:methylation"/>
    <property type="evidence" value="ECO:0007669"/>
    <property type="project" value="UniProtKB-KW"/>
</dbReference>
<evidence type="ECO:0000256" key="4">
    <source>
        <dbReference type="ARBA" id="ARBA00022691"/>
    </source>
</evidence>
<evidence type="ECO:0000256" key="3">
    <source>
        <dbReference type="ARBA" id="ARBA00022679"/>
    </source>
</evidence>
<dbReference type="OrthoDB" id="9808140at2"/>
<comment type="function">
    <text evidence="5">Methyltransferase required for the conversion of demethylmenaquinol (DMKH2) to menaquinol (MKH2).</text>
</comment>
<dbReference type="InterPro" id="IPR029063">
    <property type="entry name" value="SAM-dependent_MTases_sf"/>
</dbReference>
<name>A0A1U9NIH9_9BACT</name>
<dbReference type="GO" id="GO:0009234">
    <property type="term" value="P:menaquinone biosynthetic process"/>
    <property type="evidence" value="ECO:0007669"/>
    <property type="project" value="UniProtKB-UniRule"/>
</dbReference>
<dbReference type="KEGG" id="alus:STSP2_00882"/>
<keyword evidence="6" id="KW-0812">Transmembrane</keyword>
<evidence type="ECO:0000256" key="5">
    <source>
        <dbReference type="HAMAP-Rule" id="MF_01813"/>
    </source>
</evidence>
<dbReference type="Gene3D" id="3.40.50.150">
    <property type="entry name" value="Vaccinia Virus protein VP39"/>
    <property type="match status" value="1"/>
</dbReference>
<sequence length="241" mass="27069">MSSGKSKLDIKKLFDDLACRYDLINRVLSAGTDMHWRKKAIEFAAPSAGMRILDMCCGTGDVVFAFDEHLDRKAELVGCDFSEEMISIAKKRTTKKYGGAENAHPRHIEWLVGDCQSTDLDGGSFDIVSCAFGVRNMNDRQAGLREMHRLLKPGGRTCILEFSLPQNFLFRFLGLTYLSVFLPIIGGIFSGRIRAYRYLSRSIRTWDREVDLTAELQQAGFSRTDVHRLGIGMAAVHVAHK</sequence>
<dbReference type="InterPro" id="IPR004033">
    <property type="entry name" value="UbiE/COQ5_MeTrFase"/>
</dbReference>
<dbReference type="RefSeq" id="WP_146660161.1">
    <property type="nucleotide sequence ID" value="NZ_CP019791.1"/>
</dbReference>
<dbReference type="PROSITE" id="PS51608">
    <property type="entry name" value="SAM_MT_UBIE"/>
    <property type="match status" value="1"/>
</dbReference>
<dbReference type="EMBL" id="CP019791">
    <property type="protein sequence ID" value="AQT67733.1"/>
    <property type="molecule type" value="Genomic_DNA"/>
</dbReference>
<keyword evidence="6" id="KW-1133">Transmembrane helix</keyword>
<dbReference type="PANTHER" id="PTHR43591">
    <property type="entry name" value="METHYLTRANSFERASE"/>
    <property type="match status" value="1"/>
</dbReference>
<dbReference type="HAMAP" id="MF_01813">
    <property type="entry name" value="MenG_UbiE_methyltr"/>
    <property type="match status" value="1"/>
</dbReference>
<dbReference type="UniPathway" id="UPA00079">
    <property type="reaction ID" value="UER00169"/>
</dbReference>